<dbReference type="PANTHER" id="PTHR37938">
    <property type="entry name" value="BLL0215 PROTEIN"/>
    <property type="match status" value="1"/>
</dbReference>
<comment type="caution">
    <text evidence="4">The sequence shown here is derived from an EMBL/GenBank/DDBJ whole genome shotgun (WGS) entry which is preliminary data.</text>
</comment>
<name>A0AA41QEP3_9MICO</name>
<dbReference type="PANTHER" id="PTHR37938:SF1">
    <property type="entry name" value="BLL0215 PROTEIN"/>
    <property type="match status" value="1"/>
</dbReference>
<proteinExistence type="predicted"/>
<dbReference type="EMBL" id="JAKGSG010000034">
    <property type="protein sequence ID" value="MCF4121763.1"/>
    <property type="molecule type" value="Genomic_DNA"/>
</dbReference>
<evidence type="ECO:0000256" key="1">
    <source>
        <dbReference type="SAM" id="MobiDB-lite"/>
    </source>
</evidence>
<gene>
    <name evidence="4" type="ORF">L1785_12290</name>
</gene>
<feature type="region of interest" description="Disordered" evidence="1">
    <location>
        <begin position="180"/>
        <end position="241"/>
    </location>
</feature>
<evidence type="ECO:0000256" key="2">
    <source>
        <dbReference type="SAM" id="Phobius"/>
    </source>
</evidence>
<accession>A0AA41QEP3</accession>
<dbReference type="Proteomes" id="UP001165405">
    <property type="component" value="Unassembled WGS sequence"/>
</dbReference>
<feature type="transmembrane region" description="Helical" evidence="2">
    <location>
        <begin position="35"/>
        <end position="54"/>
    </location>
</feature>
<sequence length="241" mass="27367">MTDTTSILLRNSALRRYVSAKEKIVFATRRHWARLWEPALSTAAAFVAVAWMTVAVEELAILWVAWGVLAVRLLIKWLDWRQQWFVVTNKRLIVIDGFMDQSGTFVQVDKVTDMQYRRPPLGQLLGFGEFRFESAGQDEVLNLVDYIPEPDERYRQIIAAHFLPAEKKEEPKTIFVVHDGPQRGYPAGPPSYEPPATVTQPIPVVPPHDDPPARRGHLPGGPTTSYSETRPPRPFLEGGER</sequence>
<keyword evidence="2" id="KW-0812">Transmembrane</keyword>
<feature type="transmembrane region" description="Helical" evidence="2">
    <location>
        <begin position="60"/>
        <end position="78"/>
    </location>
</feature>
<evidence type="ECO:0000313" key="4">
    <source>
        <dbReference type="EMBL" id="MCF4121763.1"/>
    </source>
</evidence>
<dbReference type="AlphaFoldDB" id="A0AA41QEP3"/>
<feature type="domain" description="YdbS-like PH" evidence="3">
    <location>
        <begin position="80"/>
        <end position="145"/>
    </location>
</feature>
<protein>
    <submittedName>
        <fullName evidence="4">PH domain-containing protein</fullName>
    </submittedName>
</protein>
<keyword evidence="5" id="KW-1185">Reference proteome</keyword>
<organism evidence="4 5">
    <name type="scientific">Antribacter soli</name>
    <dbReference type="NCBI Taxonomy" id="2910976"/>
    <lineage>
        <taxon>Bacteria</taxon>
        <taxon>Bacillati</taxon>
        <taxon>Actinomycetota</taxon>
        <taxon>Actinomycetes</taxon>
        <taxon>Micrococcales</taxon>
        <taxon>Promicromonosporaceae</taxon>
        <taxon>Antribacter</taxon>
    </lineage>
</organism>
<dbReference type="Pfam" id="PF03703">
    <property type="entry name" value="bPH_2"/>
    <property type="match status" value="1"/>
</dbReference>
<evidence type="ECO:0000313" key="5">
    <source>
        <dbReference type="Proteomes" id="UP001165405"/>
    </source>
</evidence>
<dbReference type="RefSeq" id="WP_236089558.1">
    <property type="nucleotide sequence ID" value="NZ_JAKGSG010000034.1"/>
</dbReference>
<evidence type="ECO:0000259" key="3">
    <source>
        <dbReference type="Pfam" id="PF03703"/>
    </source>
</evidence>
<keyword evidence="2" id="KW-0472">Membrane</keyword>
<keyword evidence="2" id="KW-1133">Transmembrane helix</keyword>
<dbReference type="InterPro" id="IPR005182">
    <property type="entry name" value="YdbS-like_PH"/>
</dbReference>
<reference evidence="4" key="1">
    <citation type="submission" date="2022-01" db="EMBL/GenBank/DDBJ databases">
        <title>Antribacter sp. nov., isolated from Guizhou of China.</title>
        <authorList>
            <person name="Chengliang C."/>
            <person name="Ya Z."/>
        </authorList>
    </citation>
    <scope>NUCLEOTIDE SEQUENCE</scope>
    <source>
        <strain evidence="4">KLBMP 9083</strain>
    </source>
</reference>